<name>A0A376THJ8_ECOLX</name>
<evidence type="ECO:0000313" key="1">
    <source>
        <dbReference type="EMBL" id="STI76704.1"/>
    </source>
</evidence>
<gene>
    <name evidence="1" type="ORF">NCTC8985_01969</name>
</gene>
<dbReference type="Proteomes" id="UP000254405">
    <property type="component" value="Unassembled WGS sequence"/>
</dbReference>
<dbReference type="EMBL" id="UGCO01000001">
    <property type="protein sequence ID" value="STI76704.1"/>
    <property type="molecule type" value="Genomic_DNA"/>
</dbReference>
<proteinExistence type="predicted"/>
<evidence type="ECO:0000313" key="2">
    <source>
        <dbReference type="Proteomes" id="UP000254405"/>
    </source>
</evidence>
<organism evidence="1 2">
    <name type="scientific">Escherichia coli</name>
    <dbReference type="NCBI Taxonomy" id="562"/>
    <lineage>
        <taxon>Bacteria</taxon>
        <taxon>Pseudomonadati</taxon>
        <taxon>Pseudomonadota</taxon>
        <taxon>Gammaproteobacteria</taxon>
        <taxon>Enterobacterales</taxon>
        <taxon>Enterobacteriaceae</taxon>
        <taxon>Escherichia</taxon>
    </lineage>
</organism>
<sequence>MAARVQRHQAPQFAAISVEFVHDNQVSVNVIVLCILAQEDLNARKQRQDDSTPQ</sequence>
<reference evidence="1 2" key="1">
    <citation type="submission" date="2018-06" db="EMBL/GenBank/DDBJ databases">
        <authorList>
            <consortium name="Pathogen Informatics"/>
            <person name="Doyle S."/>
        </authorList>
    </citation>
    <scope>NUCLEOTIDE SEQUENCE [LARGE SCALE GENOMIC DNA]</scope>
    <source>
        <strain evidence="1 2">NCTC8985</strain>
    </source>
</reference>
<accession>A0A376THJ8</accession>
<dbReference type="AlphaFoldDB" id="A0A376THJ8"/>
<protein>
    <submittedName>
        <fullName evidence="1">Uncharacterized protein</fullName>
    </submittedName>
</protein>